<dbReference type="GO" id="GO:0050660">
    <property type="term" value="F:flavin adenine dinucleotide binding"/>
    <property type="evidence" value="ECO:0007669"/>
    <property type="project" value="InterPro"/>
</dbReference>
<evidence type="ECO:0000259" key="15">
    <source>
        <dbReference type="Pfam" id="PF01207"/>
    </source>
</evidence>
<evidence type="ECO:0000256" key="12">
    <source>
        <dbReference type="PIRNR" id="PIRNR006621"/>
    </source>
</evidence>
<dbReference type="InterPro" id="IPR024036">
    <property type="entry name" value="tRNA-dHydroUridine_Synthase_C"/>
</dbReference>
<keyword evidence="3" id="KW-0820">tRNA-binding</keyword>
<comment type="function">
    <text evidence="2 12">Catalyzes the synthesis of 5,6-dihydrouridine (D), a modified base found in the D-loop of most tRNAs, via the reduction of the C5-C6 double bond in target uridines.</text>
</comment>
<accession>A0A968GEN4</accession>
<comment type="similarity">
    <text evidence="12">Belongs to the dus family.</text>
</comment>
<keyword evidence="14" id="KW-0547">Nucleotide-binding</keyword>
<feature type="domain" description="DUS-like FMN-binding" evidence="15">
    <location>
        <begin position="23"/>
        <end position="322"/>
    </location>
</feature>
<dbReference type="PANTHER" id="PTHR45846:SF1">
    <property type="entry name" value="TRNA-DIHYDROURIDINE(47) SYNTHASE [NAD(P)(+)]-LIKE"/>
    <property type="match status" value="1"/>
</dbReference>
<feature type="binding site" evidence="14">
    <location>
        <position position="182"/>
    </location>
    <ligand>
        <name>FMN</name>
        <dbReference type="ChEBI" id="CHEBI:58210"/>
    </ligand>
</feature>
<protein>
    <recommendedName>
        <fullName evidence="12">tRNA-dihydrouridine synthase</fullName>
        <ecNumber evidence="12">1.3.1.-</ecNumber>
    </recommendedName>
</protein>
<evidence type="ECO:0000256" key="8">
    <source>
        <dbReference type="ARBA" id="ARBA00022884"/>
    </source>
</evidence>
<keyword evidence="8" id="KW-0694">RNA-binding</keyword>
<keyword evidence="17" id="KW-1185">Reference proteome</keyword>
<dbReference type="GO" id="GO:0017150">
    <property type="term" value="F:tRNA dihydrouridine synthase activity"/>
    <property type="evidence" value="ECO:0007669"/>
    <property type="project" value="InterPro"/>
</dbReference>
<dbReference type="InterPro" id="IPR018517">
    <property type="entry name" value="tRNA_hU_synthase_CS"/>
</dbReference>
<proteinExistence type="inferred from homology"/>
<dbReference type="PANTHER" id="PTHR45846">
    <property type="entry name" value="TRNA-DIHYDROURIDINE(47) SYNTHASE [NAD(P)(+)]-LIKE"/>
    <property type="match status" value="1"/>
</dbReference>
<feature type="binding site" evidence="14">
    <location>
        <position position="81"/>
    </location>
    <ligand>
        <name>FMN</name>
        <dbReference type="ChEBI" id="CHEBI:58210"/>
    </ligand>
</feature>
<evidence type="ECO:0000256" key="10">
    <source>
        <dbReference type="ARBA" id="ARBA00048205"/>
    </source>
</evidence>
<dbReference type="PIRSF" id="PIRSF006621">
    <property type="entry name" value="Dus"/>
    <property type="match status" value="1"/>
</dbReference>
<evidence type="ECO:0000313" key="17">
    <source>
        <dbReference type="Proteomes" id="UP000752013"/>
    </source>
</evidence>
<keyword evidence="4 12" id="KW-0285">Flavoprotein</keyword>
<dbReference type="Gene3D" id="3.20.20.70">
    <property type="entry name" value="Aldolase class I"/>
    <property type="match status" value="1"/>
</dbReference>
<evidence type="ECO:0000256" key="3">
    <source>
        <dbReference type="ARBA" id="ARBA00022555"/>
    </source>
</evidence>
<keyword evidence="7" id="KW-0521">NADP</keyword>
<dbReference type="InterPro" id="IPR035587">
    <property type="entry name" value="DUS-like_FMN-bd"/>
</dbReference>
<dbReference type="RefSeq" id="WP_167703259.1">
    <property type="nucleotide sequence ID" value="NZ_CP118168.1"/>
</dbReference>
<evidence type="ECO:0000256" key="9">
    <source>
        <dbReference type="ARBA" id="ARBA00023002"/>
    </source>
</evidence>
<dbReference type="GO" id="GO:0000049">
    <property type="term" value="F:tRNA binding"/>
    <property type="evidence" value="ECO:0007669"/>
    <property type="project" value="UniProtKB-KW"/>
</dbReference>
<feature type="binding site" evidence="14">
    <location>
        <position position="152"/>
    </location>
    <ligand>
        <name>FMN</name>
        <dbReference type="ChEBI" id="CHEBI:58210"/>
    </ligand>
</feature>
<evidence type="ECO:0000256" key="1">
    <source>
        <dbReference type="ARBA" id="ARBA00001917"/>
    </source>
</evidence>
<comment type="caution">
    <text evidence="16">The sequence shown here is derived from an EMBL/GenBank/DDBJ whole genome shotgun (WGS) entry which is preliminary data.</text>
</comment>
<evidence type="ECO:0000313" key="16">
    <source>
        <dbReference type="EMBL" id="NIZ46813.1"/>
    </source>
</evidence>
<keyword evidence="5 12" id="KW-0288">FMN</keyword>
<comment type="catalytic activity">
    <reaction evidence="10">
        <text>a 5,6-dihydrouridine in tRNA + NADP(+) = a uridine in tRNA + NADPH + H(+)</text>
        <dbReference type="Rhea" id="RHEA:23624"/>
        <dbReference type="Rhea" id="RHEA-COMP:13339"/>
        <dbReference type="Rhea" id="RHEA-COMP:13887"/>
        <dbReference type="ChEBI" id="CHEBI:15378"/>
        <dbReference type="ChEBI" id="CHEBI:57783"/>
        <dbReference type="ChEBI" id="CHEBI:58349"/>
        <dbReference type="ChEBI" id="CHEBI:65315"/>
        <dbReference type="ChEBI" id="CHEBI:74443"/>
    </reaction>
</comment>
<evidence type="ECO:0000256" key="5">
    <source>
        <dbReference type="ARBA" id="ARBA00022643"/>
    </source>
</evidence>
<dbReference type="CDD" id="cd02801">
    <property type="entry name" value="DUS_like_FMN"/>
    <property type="match status" value="1"/>
</dbReference>
<dbReference type="InterPro" id="IPR001269">
    <property type="entry name" value="DUS_fam"/>
</dbReference>
<evidence type="ECO:0000256" key="13">
    <source>
        <dbReference type="PIRSR" id="PIRSR006621-1"/>
    </source>
</evidence>
<keyword evidence="6 12" id="KW-0819">tRNA processing</keyword>
<dbReference type="EC" id="1.3.1.-" evidence="12"/>
<dbReference type="InterPro" id="IPR013785">
    <property type="entry name" value="Aldolase_TIM"/>
</dbReference>
<evidence type="ECO:0000256" key="2">
    <source>
        <dbReference type="ARBA" id="ARBA00002790"/>
    </source>
</evidence>
<feature type="binding site" evidence="14">
    <location>
        <begin position="238"/>
        <end position="239"/>
    </location>
    <ligand>
        <name>FMN</name>
        <dbReference type="ChEBI" id="CHEBI:58210"/>
    </ligand>
</feature>
<dbReference type="SUPFAM" id="SSF51395">
    <property type="entry name" value="FMN-linked oxidoreductases"/>
    <property type="match status" value="1"/>
</dbReference>
<feature type="active site" description="Proton donor" evidence="13">
    <location>
        <position position="111"/>
    </location>
</feature>
<evidence type="ECO:0000256" key="11">
    <source>
        <dbReference type="ARBA" id="ARBA00048802"/>
    </source>
</evidence>
<comment type="cofactor">
    <cofactor evidence="1 12 14">
        <name>FMN</name>
        <dbReference type="ChEBI" id="CHEBI:58210"/>
    </cofactor>
</comment>
<reference evidence="16" key="1">
    <citation type="submission" date="2020-03" db="EMBL/GenBank/DDBJ databases">
        <title>Spirochaetal bacteria isolated from arthropods constitute a novel genus Entomospira genus novum within the order Spirochaetales.</title>
        <authorList>
            <person name="Grana-Miraglia L."/>
            <person name="Sikutova S."/>
            <person name="Fingerle V."/>
            <person name="Sing A."/>
            <person name="Castillo-Ramirez S."/>
            <person name="Margos G."/>
            <person name="Rudolf I."/>
        </authorList>
    </citation>
    <scope>NUCLEOTIDE SEQUENCE</scope>
    <source>
        <strain evidence="16">BR208</strain>
    </source>
</reference>
<feature type="binding site" evidence="14">
    <location>
        <begin position="26"/>
        <end position="28"/>
    </location>
    <ligand>
        <name>FMN</name>
        <dbReference type="ChEBI" id="CHEBI:58210"/>
    </ligand>
</feature>
<dbReference type="Pfam" id="PF01207">
    <property type="entry name" value="Dus"/>
    <property type="match status" value="1"/>
</dbReference>
<organism evidence="16 17">
    <name type="scientific">Entomospira nematocerorum</name>
    <dbReference type="NCBI Taxonomy" id="2719987"/>
    <lineage>
        <taxon>Bacteria</taxon>
        <taxon>Pseudomonadati</taxon>
        <taxon>Spirochaetota</taxon>
        <taxon>Spirochaetia</taxon>
        <taxon>Spirochaetales</taxon>
        <taxon>Spirochaetaceae</taxon>
        <taxon>Entomospira</taxon>
    </lineage>
</organism>
<sequence>MKPTTQYYKPLQIGTIKLEGNLILAPMAGYTDRAFRQIAMDKGANLAYAEMSSCEALWRGEKEKTQQIMAPYPGEKHLVLQIFSGNLEAVQSSMEHVIAFKPSIVDLNIGCPVQKVNKSGAGSALLQRPQELKAILSFMRQSIPKNIAVTAKFRSGWNQESLNYLEIAELALAAGCNMITLHPRTRAQGYSGEANWEYLKKLKETFPEAVICASGDLHSPEQIRDMFEQTNVDAAMIARGSIGHPTIFQETRDLLEHGSYKALDPHQNMYIAYQHYLLSLEYLGERYTINEIKKHLAQYARGTALLAHYRKLLVLAQTKLEIDTLFQELLSEISENIPRACTKD</sequence>
<evidence type="ECO:0000256" key="14">
    <source>
        <dbReference type="PIRSR" id="PIRSR006621-2"/>
    </source>
</evidence>
<dbReference type="EMBL" id="JAATLK010000001">
    <property type="protein sequence ID" value="NIZ46813.1"/>
    <property type="molecule type" value="Genomic_DNA"/>
</dbReference>
<comment type="catalytic activity">
    <reaction evidence="11">
        <text>a 5,6-dihydrouridine in tRNA + NAD(+) = a uridine in tRNA + NADH + H(+)</text>
        <dbReference type="Rhea" id="RHEA:54452"/>
        <dbReference type="Rhea" id="RHEA-COMP:13339"/>
        <dbReference type="Rhea" id="RHEA-COMP:13887"/>
        <dbReference type="ChEBI" id="CHEBI:15378"/>
        <dbReference type="ChEBI" id="CHEBI:57540"/>
        <dbReference type="ChEBI" id="CHEBI:57945"/>
        <dbReference type="ChEBI" id="CHEBI:65315"/>
        <dbReference type="ChEBI" id="CHEBI:74443"/>
    </reaction>
</comment>
<gene>
    <name evidence="16" type="ORF">HCT46_02615</name>
</gene>
<dbReference type="Proteomes" id="UP000752013">
    <property type="component" value="Unassembled WGS sequence"/>
</dbReference>
<dbReference type="AlphaFoldDB" id="A0A968GEN4"/>
<dbReference type="Gene3D" id="1.10.1200.80">
    <property type="entry name" value="Putative flavin oxidoreducatase, domain 2"/>
    <property type="match status" value="1"/>
</dbReference>
<keyword evidence="9 12" id="KW-0560">Oxidoreductase</keyword>
<evidence type="ECO:0000256" key="6">
    <source>
        <dbReference type="ARBA" id="ARBA00022694"/>
    </source>
</evidence>
<evidence type="ECO:0000256" key="7">
    <source>
        <dbReference type="ARBA" id="ARBA00022857"/>
    </source>
</evidence>
<evidence type="ECO:0000256" key="4">
    <source>
        <dbReference type="ARBA" id="ARBA00022630"/>
    </source>
</evidence>
<name>A0A968GEN4_9SPIO</name>
<dbReference type="PROSITE" id="PS01136">
    <property type="entry name" value="UPF0034"/>
    <property type="match status" value="1"/>
</dbReference>